<dbReference type="SUPFAM" id="SSF55144">
    <property type="entry name" value="LigT-like"/>
    <property type="match status" value="1"/>
</dbReference>
<dbReference type="Proteomes" id="UP001459204">
    <property type="component" value="Unassembled WGS sequence"/>
</dbReference>
<sequence>MPAPHASSQQGDLFGAPQPGRRHRLFFALVPSEREQQALAELAEGLRPAYPQARWVRPARYHLTLHFLGESDEPRRDLIRTAVDAMGDWRADPVAIALDHLLCLGNPRNPALTLAALHPSEAVVAFWRGLQQRLLRAGFKQHVGRSFVPHLTLGYVPPRTAPVDVSPLVLHPQAVHLLHSIEGEPDYERLGEWRLG</sequence>
<feature type="active site" description="Proton donor" evidence="2">
    <location>
        <position position="62"/>
    </location>
</feature>
<dbReference type="HAMAP" id="MF_01940">
    <property type="entry name" value="RNA_CPDase"/>
    <property type="match status" value="1"/>
</dbReference>
<dbReference type="PANTHER" id="PTHR35561">
    <property type="entry name" value="RNA 2',3'-CYCLIC PHOSPHODIESTERASE"/>
    <property type="match status" value="1"/>
</dbReference>
<proteinExistence type="inferred from homology"/>
<organism evidence="4 5">
    <name type="scientific">Pseudoxanthomonas putridarboris</name>
    <dbReference type="NCBI Taxonomy" id="752605"/>
    <lineage>
        <taxon>Bacteria</taxon>
        <taxon>Pseudomonadati</taxon>
        <taxon>Pseudomonadota</taxon>
        <taxon>Gammaproteobacteria</taxon>
        <taxon>Lysobacterales</taxon>
        <taxon>Lysobacteraceae</taxon>
        <taxon>Pseudoxanthomonas</taxon>
    </lineage>
</organism>
<feature type="short sequence motif" description="HXTX 1" evidence="2">
    <location>
        <begin position="62"/>
        <end position="65"/>
    </location>
</feature>
<dbReference type="EMBL" id="JBBWWT010000015">
    <property type="protein sequence ID" value="MEL1266360.1"/>
    <property type="molecule type" value="Genomic_DNA"/>
</dbReference>
<dbReference type="RefSeq" id="WP_341727532.1">
    <property type="nucleotide sequence ID" value="NZ_JBBWWT010000015.1"/>
</dbReference>
<gene>
    <name evidence="4" type="primary">thpR</name>
    <name evidence="4" type="ORF">AAD027_18565</name>
</gene>
<dbReference type="PANTHER" id="PTHR35561:SF1">
    <property type="entry name" value="RNA 2',3'-CYCLIC PHOSPHODIESTERASE"/>
    <property type="match status" value="1"/>
</dbReference>
<dbReference type="InterPro" id="IPR004175">
    <property type="entry name" value="RNA_CPDase"/>
</dbReference>
<feature type="active site" description="Proton acceptor" evidence="2">
    <location>
        <position position="150"/>
    </location>
</feature>
<dbReference type="InterPro" id="IPR014051">
    <property type="entry name" value="Phosphoesterase_HXTX"/>
</dbReference>
<feature type="short sequence motif" description="HXTX 2" evidence="2">
    <location>
        <begin position="150"/>
        <end position="153"/>
    </location>
</feature>
<comment type="caution">
    <text evidence="4">The sequence shown here is derived from an EMBL/GenBank/DDBJ whole genome shotgun (WGS) entry which is preliminary data.</text>
</comment>
<dbReference type="InterPro" id="IPR009097">
    <property type="entry name" value="Cyclic_Pdiesterase"/>
</dbReference>
<dbReference type="EC" id="3.1.4.58" evidence="2"/>
<name>A0ABU9J5Y6_9GAMM</name>
<reference evidence="4 5" key="1">
    <citation type="submission" date="2024-04" db="EMBL/GenBank/DDBJ databases">
        <title>Draft genome sequence of Pseudoxanthomonas putridarboris WD12.</title>
        <authorList>
            <person name="Oh J."/>
        </authorList>
    </citation>
    <scope>NUCLEOTIDE SEQUENCE [LARGE SCALE GENOMIC DNA]</scope>
    <source>
        <strain evidence="4 5">WD12</strain>
    </source>
</reference>
<evidence type="ECO:0000313" key="5">
    <source>
        <dbReference type="Proteomes" id="UP001459204"/>
    </source>
</evidence>
<evidence type="ECO:0000259" key="3">
    <source>
        <dbReference type="Pfam" id="PF02834"/>
    </source>
</evidence>
<dbReference type="Pfam" id="PF02834">
    <property type="entry name" value="LigT_PEase"/>
    <property type="match status" value="1"/>
</dbReference>
<evidence type="ECO:0000256" key="1">
    <source>
        <dbReference type="ARBA" id="ARBA00022801"/>
    </source>
</evidence>
<comment type="similarity">
    <text evidence="2">Belongs to the 2H phosphoesterase superfamily. ThpR family.</text>
</comment>
<protein>
    <recommendedName>
        <fullName evidence="2">RNA 2',3'-cyclic phosphodiesterase</fullName>
        <shortName evidence="2">RNA 2',3'-CPDase</shortName>
        <ecNumber evidence="2">3.1.4.58</ecNumber>
    </recommendedName>
</protein>
<keyword evidence="1 2" id="KW-0378">Hydrolase</keyword>
<evidence type="ECO:0000313" key="4">
    <source>
        <dbReference type="EMBL" id="MEL1266360.1"/>
    </source>
</evidence>
<comment type="function">
    <text evidence="2">Hydrolyzes RNA 2',3'-cyclic phosphodiester to an RNA 2'-phosphomonoester.</text>
</comment>
<accession>A0ABU9J5Y6</accession>
<keyword evidence="5" id="KW-1185">Reference proteome</keyword>
<dbReference type="Gene3D" id="3.90.1140.10">
    <property type="entry name" value="Cyclic phosphodiesterase"/>
    <property type="match status" value="1"/>
</dbReference>
<dbReference type="NCBIfam" id="TIGR02258">
    <property type="entry name" value="2_5_ligase"/>
    <property type="match status" value="1"/>
</dbReference>
<comment type="catalytic activity">
    <reaction evidence="2">
        <text>a 3'-end 2',3'-cyclophospho-ribonucleotide-RNA + H2O = a 3'-end 2'-phospho-ribonucleotide-RNA + H(+)</text>
        <dbReference type="Rhea" id="RHEA:11828"/>
        <dbReference type="Rhea" id="RHEA-COMP:10464"/>
        <dbReference type="Rhea" id="RHEA-COMP:17353"/>
        <dbReference type="ChEBI" id="CHEBI:15377"/>
        <dbReference type="ChEBI" id="CHEBI:15378"/>
        <dbReference type="ChEBI" id="CHEBI:83064"/>
        <dbReference type="ChEBI" id="CHEBI:173113"/>
        <dbReference type="EC" id="3.1.4.58"/>
    </reaction>
</comment>
<evidence type="ECO:0000256" key="2">
    <source>
        <dbReference type="HAMAP-Rule" id="MF_01940"/>
    </source>
</evidence>
<feature type="domain" description="Phosphoesterase HXTX" evidence="3">
    <location>
        <begin position="32"/>
        <end position="109"/>
    </location>
</feature>